<accession>A0A3R6G3J2</accession>
<gene>
    <name evidence="1" type="ORF">GKD59_19830</name>
</gene>
<dbReference type="AlphaFoldDB" id="A0A3R6G3J2"/>
<evidence type="ECO:0008006" key="3">
    <source>
        <dbReference type="Google" id="ProtNLM"/>
    </source>
</evidence>
<dbReference type="Proteomes" id="UP000463337">
    <property type="component" value="Unassembled WGS sequence"/>
</dbReference>
<comment type="caution">
    <text evidence="1">The sequence shown here is derived from an EMBL/GenBank/DDBJ whole genome shotgun (WGS) entry which is preliminary data.</text>
</comment>
<dbReference type="RefSeq" id="WP_122297758.1">
    <property type="nucleotide sequence ID" value="NZ_AP019729.1"/>
</dbReference>
<protein>
    <recommendedName>
        <fullName evidence="3">RteC protein</fullName>
    </recommendedName>
</protein>
<reference evidence="1 2" key="1">
    <citation type="journal article" date="2019" name="Nat. Med.">
        <title>A library of human gut bacterial isolates paired with longitudinal multiomics data enables mechanistic microbiome research.</title>
        <authorList>
            <person name="Poyet M."/>
            <person name="Groussin M."/>
            <person name="Gibbons S.M."/>
            <person name="Avila-Pacheco J."/>
            <person name="Jiang X."/>
            <person name="Kearney S.M."/>
            <person name="Perrotta A.R."/>
            <person name="Berdy B."/>
            <person name="Zhao S."/>
            <person name="Lieberman T.D."/>
            <person name="Swanson P.K."/>
            <person name="Smith M."/>
            <person name="Roesemann S."/>
            <person name="Alexander J.E."/>
            <person name="Rich S.A."/>
            <person name="Livny J."/>
            <person name="Vlamakis H."/>
            <person name="Clish C."/>
            <person name="Bullock K."/>
            <person name="Deik A."/>
            <person name="Scott J."/>
            <person name="Pierce K.A."/>
            <person name="Xavier R.J."/>
            <person name="Alm E.J."/>
        </authorList>
    </citation>
    <scope>NUCLEOTIDE SEQUENCE [LARGE SCALE GENOMIC DNA]</scope>
    <source>
        <strain evidence="1 2">BIOML-A41</strain>
    </source>
</reference>
<sequence>MGMTEILSALMLLGGIIDNTGKNPTIIAFSEVFEQAFGFSFNGIYDRQSELFKRKSCNLTKTLDALKAVLIKEYKKRQAEALKNKDEKR</sequence>
<proteinExistence type="predicted"/>
<organism evidence="1 2">
    <name type="scientific">Parabacteroides distasonis</name>
    <dbReference type="NCBI Taxonomy" id="823"/>
    <lineage>
        <taxon>Bacteria</taxon>
        <taxon>Pseudomonadati</taxon>
        <taxon>Bacteroidota</taxon>
        <taxon>Bacteroidia</taxon>
        <taxon>Bacteroidales</taxon>
        <taxon>Tannerellaceae</taxon>
        <taxon>Parabacteroides</taxon>
    </lineage>
</organism>
<name>A0A3R6G3J2_PARDI</name>
<evidence type="ECO:0000313" key="1">
    <source>
        <dbReference type="EMBL" id="MRY60105.1"/>
    </source>
</evidence>
<dbReference type="EMBL" id="WKLT01000025">
    <property type="protein sequence ID" value="MRY60105.1"/>
    <property type="molecule type" value="Genomic_DNA"/>
</dbReference>
<evidence type="ECO:0000313" key="2">
    <source>
        <dbReference type="Proteomes" id="UP000463337"/>
    </source>
</evidence>